<sequence>MTISSPRTARHPQSSGSAVPGQFTLVLHSHLPWLANHGRWPVGEEWLYQSWAASYLPVFAMLRRLAADGFTDQLSLGITPVLAAQLDDPHCLRSMHEWLADWQLRAVAAADNPDPIRRELAGHEFRCAARAVGDFERHWQHGASPLIRTLADSNVVEILGGPLAHPFAPLLDPRLRRFSLAEGLADARSRWGTAPQGIWAPECAFTPGMESEYSAAGVRHFMVDGPALHGDTSLARPVGDSDVLAFGRDLTVSYQVWSPKSGYPGHSAYRDFHTYDHTTGFKMSRVTGKTVAAHNKKPYDPDRVAPVIDRQVDDFVEHVRARLISESERIGRPALVVAAFDTELFGHWWHEGPAWLEQVLRRLPEAGVRVGTMASAAADGLVGETVSLTDSSWGSGKDWRVWNGPQVEHLVELNAEVVETALDTVDKLLDAGTGRDRVADQIIRETLLTVSSDWPFMVSKDTAAEYAVRRAHTHAHATREIADAALRGRTEQATRLAANWNLADGLFADLDARRLRGDERA</sequence>
<dbReference type="Proteomes" id="UP000037247">
    <property type="component" value="Unassembled WGS sequence"/>
</dbReference>
<feature type="domain" description="Glycoside hydrolase family 57 N-terminal" evidence="4">
    <location>
        <begin position="24"/>
        <end position="371"/>
    </location>
</feature>
<reference evidence="6 7" key="1">
    <citation type="submission" date="2015-05" db="EMBL/GenBank/DDBJ databases">
        <title>Draft genome sequence of the bacterium Gordonia jacobaea a new member of the Gordonia genus.</title>
        <authorList>
            <person name="Jimenez-Galisteo G."/>
            <person name="Dominguez A."/>
            <person name="Munoz E."/>
            <person name="Vinas M."/>
        </authorList>
    </citation>
    <scope>NUCLEOTIDE SEQUENCE [LARGE SCALE GENOMIC DNA]</scope>
    <source>
        <strain evidence="7">mv1</strain>
    </source>
</reference>
<evidence type="ECO:0000256" key="1">
    <source>
        <dbReference type="ARBA" id="ARBA00006821"/>
    </source>
</evidence>
<evidence type="ECO:0000313" key="6">
    <source>
        <dbReference type="EMBL" id="KNA92093.1"/>
    </source>
</evidence>
<dbReference type="SUPFAM" id="SSF88713">
    <property type="entry name" value="Glycoside hydrolase/deacetylase"/>
    <property type="match status" value="1"/>
</dbReference>
<dbReference type="InterPro" id="IPR040042">
    <property type="entry name" value="Branching_enz_MT3115-like"/>
</dbReference>
<accession>A0ABR5IET0</accession>
<evidence type="ECO:0000259" key="4">
    <source>
        <dbReference type="Pfam" id="PF03065"/>
    </source>
</evidence>
<dbReference type="InterPro" id="IPR037090">
    <property type="entry name" value="57_glycoside_trans_central"/>
</dbReference>
<dbReference type="Pfam" id="PF03065">
    <property type="entry name" value="Glyco_hydro_57"/>
    <property type="match status" value="1"/>
</dbReference>
<dbReference type="Gene3D" id="1.20.1430.10">
    <property type="entry name" value="Families 57/38 glycoside transferase, middle domain"/>
    <property type="match status" value="1"/>
</dbReference>
<evidence type="ECO:0000313" key="7">
    <source>
        <dbReference type="Proteomes" id="UP000037247"/>
    </source>
</evidence>
<comment type="caution">
    <text evidence="6">The sequence shown here is derived from an EMBL/GenBank/DDBJ whole genome shotgun (WGS) entry which is preliminary data.</text>
</comment>
<keyword evidence="2 3" id="KW-0119">Carbohydrate metabolism</keyword>
<protein>
    <submittedName>
        <fullName evidence="6">1,4-alpha-glucan branching protein</fullName>
    </submittedName>
</protein>
<dbReference type="InterPro" id="IPR027291">
    <property type="entry name" value="Glyco_hydro_38_N_sf"/>
</dbReference>
<dbReference type="InterPro" id="IPR028995">
    <property type="entry name" value="Glyco_hydro_57/38_cen_sf"/>
</dbReference>
<name>A0ABR5IET0_9ACTN</name>
<dbReference type="InterPro" id="IPR004300">
    <property type="entry name" value="Glyco_hydro_57_N"/>
</dbReference>
<keyword evidence="7" id="KW-1185">Reference proteome</keyword>
<evidence type="ECO:0000256" key="3">
    <source>
        <dbReference type="RuleBase" id="RU361196"/>
    </source>
</evidence>
<dbReference type="Gene3D" id="3.20.110.10">
    <property type="entry name" value="Glycoside hydrolase 38, N terminal domain"/>
    <property type="match status" value="1"/>
</dbReference>
<evidence type="ECO:0000256" key="2">
    <source>
        <dbReference type="ARBA" id="ARBA00023277"/>
    </source>
</evidence>
<dbReference type="EMBL" id="LDTZ01000015">
    <property type="protein sequence ID" value="KNA92093.1"/>
    <property type="molecule type" value="Genomic_DNA"/>
</dbReference>
<dbReference type="InterPro" id="IPR011330">
    <property type="entry name" value="Glyco_hydro/deAcase_b/a-brl"/>
</dbReference>
<gene>
    <name evidence="6" type="ORF">ABW18_08020</name>
</gene>
<evidence type="ECO:0000259" key="5">
    <source>
        <dbReference type="Pfam" id="PF09210"/>
    </source>
</evidence>
<dbReference type="PANTHER" id="PTHR41695:SF1">
    <property type="entry name" value="1,4-ALPHA-GLUCAN BRANCHING ENZYME TK1436"/>
    <property type="match status" value="1"/>
</dbReference>
<dbReference type="SUPFAM" id="SSF88688">
    <property type="entry name" value="Families 57/38 glycoside transferase middle domain"/>
    <property type="match status" value="1"/>
</dbReference>
<comment type="similarity">
    <text evidence="1 3">Belongs to the glycosyl hydrolase 57 family.</text>
</comment>
<dbReference type="PANTHER" id="PTHR41695">
    <property type="entry name" value="1,4-ALPHA-GLUCAN BRANCHING ENZYME RV3031-RELATED"/>
    <property type="match status" value="1"/>
</dbReference>
<feature type="domain" description="1,4-alpha-glucan branching enzyme C-terminal" evidence="5">
    <location>
        <begin position="417"/>
        <end position="513"/>
    </location>
</feature>
<organism evidence="6 7">
    <name type="scientific">Gordonia jacobaea</name>
    <dbReference type="NCBI Taxonomy" id="122202"/>
    <lineage>
        <taxon>Bacteria</taxon>
        <taxon>Bacillati</taxon>
        <taxon>Actinomycetota</taxon>
        <taxon>Actinomycetes</taxon>
        <taxon>Mycobacteriales</taxon>
        <taxon>Gordoniaceae</taxon>
        <taxon>Gordonia</taxon>
    </lineage>
</organism>
<proteinExistence type="inferred from homology"/>
<dbReference type="Pfam" id="PF09210">
    <property type="entry name" value="BE_C"/>
    <property type="match status" value="1"/>
</dbReference>
<dbReference type="InterPro" id="IPR015293">
    <property type="entry name" value="BE_C"/>
</dbReference>
<dbReference type="RefSeq" id="WP_049698426.1">
    <property type="nucleotide sequence ID" value="NZ_JAQDQF010000009.1"/>
</dbReference>